<dbReference type="Gene3D" id="3.40.1350.10">
    <property type="match status" value="1"/>
</dbReference>
<protein>
    <submittedName>
        <fullName evidence="5">VRR-NUC domain-containing protein</fullName>
    </submittedName>
</protein>
<evidence type="ECO:0000313" key="5">
    <source>
        <dbReference type="EMBL" id="MBO3274143.1"/>
    </source>
</evidence>
<feature type="domain" description="VRR-NUC" evidence="4">
    <location>
        <begin position="14"/>
        <end position="115"/>
    </location>
</feature>
<evidence type="ECO:0000256" key="2">
    <source>
        <dbReference type="ARBA" id="ARBA00022722"/>
    </source>
</evidence>
<dbReference type="SMART" id="SM00990">
    <property type="entry name" value="VRR_NUC"/>
    <property type="match status" value="1"/>
</dbReference>
<keyword evidence="2" id="KW-0540">Nuclease</keyword>
<comment type="caution">
    <text evidence="5">The sequence shown here is derived from an EMBL/GenBank/DDBJ whole genome shotgun (WGS) entry which is preliminary data.</text>
</comment>
<accession>A0ABS3TKH9</accession>
<dbReference type="InterPro" id="IPR011856">
    <property type="entry name" value="tRNA_endonuc-like_dom_sf"/>
</dbReference>
<dbReference type="InterPro" id="IPR014883">
    <property type="entry name" value="VRR_NUC"/>
</dbReference>
<proteinExistence type="predicted"/>
<comment type="cofactor">
    <cofactor evidence="1">
        <name>Mg(2+)</name>
        <dbReference type="ChEBI" id="CHEBI:18420"/>
    </cofactor>
</comment>
<dbReference type="EMBL" id="JAELYA010000001">
    <property type="protein sequence ID" value="MBO3274143.1"/>
    <property type="molecule type" value="Genomic_DNA"/>
</dbReference>
<name>A0ABS3TKH9_9PSED</name>
<evidence type="ECO:0000256" key="3">
    <source>
        <dbReference type="ARBA" id="ARBA00022801"/>
    </source>
</evidence>
<evidence type="ECO:0000313" key="6">
    <source>
        <dbReference type="Proteomes" id="UP000669060"/>
    </source>
</evidence>
<reference evidence="5 6" key="1">
    <citation type="submission" date="2020-12" db="EMBL/GenBank/DDBJ databases">
        <title>Pseudomonas schmalbachii sp. nov. isolated from millipede gut.</title>
        <authorList>
            <person name="Shelomi M."/>
        </authorList>
    </citation>
    <scope>NUCLEOTIDE SEQUENCE [LARGE SCALE GENOMIC DNA]</scope>
    <source>
        <strain evidence="5 6">Milli4</strain>
    </source>
</reference>
<dbReference type="Pfam" id="PF08774">
    <property type="entry name" value="VRR_NUC"/>
    <property type="match status" value="1"/>
</dbReference>
<evidence type="ECO:0000256" key="1">
    <source>
        <dbReference type="ARBA" id="ARBA00001946"/>
    </source>
</evidence>
<sequence>MRSDAARSRQLVPLEEQDQIALVAWFDLAYPALRGRLAASSAGARMRPRTAKRQKAAGMRAGFPDLCLLTPRKGFSGLIIELKRLKGGHLEPEQADWLEWLARQGFMAVICKGFEAAKATIEDYLREEQGGENA</sequence>
<organism evidence="5 6">
    <name type="scientific">Pseudomonas schmalbachii</name>
    <dbReference type="NCBI Taxonomy" id="2816993"/>
    <lineage>
        <taxon>Bacteria</taxon>
        <taxon>Pseudomonadati</taxon>
        <taxon>Pseudomonadota</taxon>
        <taxon>Gammaproteobacteria</taxon>
        <taxon>Pseudomonadales</taxon>
        <taxon>Pseudomonadaceae</taxon>
        <taxon>Pseudomonas</taxon>
    </lineage>
</organism>
<keyword evidence="3" id="KW-0378">Hydrolase</keyword>
<evidence type="ECO:0000259" key="4">
    <source>
        <dbReference type="SMART" id="SM00990"/>
    </source>
</evidence>
<dbReference type="Proteomes" id="UP000669060">
    <property type="component" value="Unassembled WGS sequence"/>
</dbReference>
<keyword evidence="6" id="KW-1185">Reference proteome</keyword>
<gene>
    <name evidence="5" type="ORF">JFY56_02785</name>
</gene>
<dbReference type="RefSeq" id="WP_208311942.1">
    <property type="nucleotide sequence ID" value="NZ_JAELYA010000001.1"/>
</dbReference>